<keyword evidence="1" id="KW-0732">Signal</keyword>
<dbReference type="Pfam" id="PF09498">
    <property type="entry name" value="DUF2388"/>
    <property type="match status" value="1"/>
</dbReference>
<proteinExistence type="predicted"/>
<feature type="signal peptide" evidence="1">
    <location>
        <begin position="1"/>
        <end position="21"/>
    </location>
</feature>
<evidence type="ECO:0000313" key="4">
    <source>
        <dbReference type="Proteomes" id="UP000077748"/>
    </source>
</evidence>
<organism evidence="2 4">
    <name type="scientific">Pseudomonas citronellolis</name>
    <dbReference type="NCBI Taxonomy" id="53408"/>
    <lineage>
        <taxon>Bacteria</taxon>
        <taxon>Pseudomonadati</taxon>
        <taxon>Pseudomonadota</taxon>
        <taxon>Gammaproteobacteria</taxon>
        <taxon>Pseudomonadales</taxon>
        <taxon>Pseudomonadaceae</taxon>
        <taxon>Pseudomonas</taxon>
    </lineage>
</organism>
<dbReference type="EMBL" id="CP015878">
    <property type="protein sequence ID" value="ANI12605.1"/>
    <property type="molecule type" value="Genomic_DNA"/>
</dbReference>
<dbReference type="NCBIfam" id="TIGR02448">
    <property type="entry name" value="conserverd hypothetical protein"/>
    <property type="match status" value="1"/>
</dbReference>
<accession>A0A1A9K4U2</accession>
<reference evidence="3" key="2">
    <citation type="submission" date="2023-03" db="EMBL/GenBank/DDBJ databases">
        <title>Draft assemblies of triclosan tolerant bacteria isolated from returned activated sludge.</title>
        <authorList>
            <person name="Van Hamelsveld S."/>
        </authorList>
    </citation>
    <scope>NUCLEOTIDE SEQUENCE</scope>
    <source>
        <strain evidence="3">GW210015_S63</strain>
    </source>
</reference>
<keyword evidence="2" id="KW-0547">Nucleotide-binding</keyword>
<evidence type="ECO:0000313" key="2">
    <source>
        <dbReference type="EMBL" id="ANI12605.1"/>
    </source>
</evidence>
<evidence type="ECO:0000256" key="1">
    <source>
        <dbReference type="SAM" id="SignalP"/>
    </source>
</evidence>
<gene>
    <name evidence="2" type="ORF">A9C11_00820</name>
    <name evidence="3" type="ORF">P3W55_15330</name>
</gene>
<evidence type="ECO:0000313" key="3">
    <source>
        <dbReference type="EMBL" id="MDF3843084.1"/>
    </source>
</evidence>
<dbReference type="Proteomes" id="UP000077748">
    <property type="component" value="Chromosome"/>
</dbReference>
<feature type="chain" id="PRO_5008391395" evidence="1">
    <location>
        <begin position="22"/>
        <end position="105"/>
    </location>
</feature>
<dbReference type="EMBL" id="JARJLR010000250">
    <property type="protein sequence ID" value="MDF3843084.1"/>
    <property type="molecule type" value="Genomic_DNA"/>
</dbReference>
<dbReference type="RefSeq" id="WP_043269918.1">
    <property type="nucleotide sequence ID" value="NZ_BDGS01000001.1"/>
</dbReference>
<keyword evidence="2" id="KW-0067">ATP-binding</keyword>
<sequence length="105" mass="10924">MNRLRLLTAAALLTCASGAFATSFIVTTDALVGATKATSDGTTDITNSFRDDKIVLDARDDAATFVATAGQVRGAHLEAALRHIRGKLPSLAANDLQLAQAILVI</sequence>
<keyword evidence="2" id="KW-0378">Hydrolase</keyword>
<protein>
    <submittedName>
        <fullName evidence="3">DUF2388 domain-containing protein</fullName>
    </submittedName>
    <submittedName>
        <fullName evidence="2">Holliday junction resolvasome, helicase subunit</fullName>
    </submittedName>
</protein>
<dbReference type="GO" id="GO:0004386">
    <property type="term" value="F:helicase activity"/>
    <property type="evidence" value="ECO:0007669"/>
    <property type="project" value="UniProtKB-KW"/>
</dbReference>
<dbReference type="AlphaFoldDB" id="A0A1A9K4U2"/>
<dbReference type="Proteomes" id="UP001220662">
    <property type="component" value="Unassembled WGS sequence"/>
</dbReference>
<reference evidence="2 4" key="1">
    <citation type="submission" date="2016-05" db="EMBL/GenBank/DDBJ databases">
        <title>Genome Sequence of Pseudomonas citronellolis Strain SJTE-3, an Estrogens and Persistent Organic Pollutants degradation strain.</title>
        <authorList>
            <person name="Liang R."/>
        </authorList>
    </citation>
    <scope>NUCLEOTIDE SEQUENCE [LARGE SCALE GENOMIC DNA]</scope>
    <source>
        <strain evidence="2 4">SJTE-3</strain>
    </source>
</reference>
<keyword evidence="2" id="KW-0347">Helicase</keyword>
<name>A0A1A9K4U2_9PSED</name>
<dbReference type="InterPro" id="IPR012661">
    <property type="entry name" value="CHP02448"/>
</dbReference>